<feature type="transmembrane region" description="Helical" evidence="1">
    <location>
        <begin position="207"/>
        <end position="226"/>
    </location>
</feature>
<feature type="transmembrane region" description="Helical" evidence="1">
    <location>
        <begin position="182"/>
        <end position="201"/>
    </location>
</feature>
<dbReference type="RefSeq" id="WP_149092510.1">
    <property type="nucleotide sequence ID" value="NZ_VKKY01000003.1"/>
</dbReference>
<proteinExistence type="predicted"/>
<dbReference type="Proteomes" id="UP000324133">
    <property type="component" value="Unassembled WGS sequence"/>
</dbReference>
<feature type="transmembrane region" description="Helical" evidence="1">
    <location>
        <begin position="238"/>
        <end position="258"/>
    </location>
</feature>
<keyword evidence="1" id="KW-0812">Transmembrane</keyword>
<gene>
    <name evidence="2" type="ORF">FOA19_19475</name>
</gene>
<evidence type="ECO:0000313" key="2">
    <source>
        <dbReference type="EMBL" id="KAA3436569.1"/>
    </source>
</evidence>
<protein>
    <submittedName>
        <fullName evidence="2">Uncharacterized protein</fullName>
    </submittedName>
</protein>
<evidence type="ECO:0000313" key="3">
    <source>
        <dbReference type="Proteomes" id="UP000324133"/>
    </source>
</evidence>
<evidence type="ECO:0000256" key="1">
    <source>
        <dbReference type="SAM" id="Phobius"/>
    </source>
</evidence>
<comment type="caution">
    <text evidence="2">The sequence shown here is derived from an EMBL/GenBank/DDBJ whole genome shotgun (WGS) entry which is preliminary data.</text>
</comment>
<feature type="transmembrane region" description="Helical" evidence="1">
    <location>
        <begin position="43"/>
        <end position="73"/>
    </location>
</feature>
<sequence>MRLLFCFGYYGLFEYGMISRLYALELFTTFLICVLYPKRFSHWYFFLLMLVLNAQTHLFGLFFSGVMGLMLFSEAFGFWKDAPQSLTISPLKKWLGLGIWALGFIYSLYSMIRPSEGELVMVNLRSATRPWQAFFPIPHFVVEFWNSYILTPSLIGYTCEAVLSVAIVAFVLRCFMPVKRLFLPLVALFMLLTLFFAFKYMGSLRHFGHYFVFTLAFSWLLSYHQGTSTPALISFKQLQKLLFLATFIQFGVGIYALAMDIQHPFHPAKQTAAYLQAQVPSTDLVVLEDDIILSSIVAYYGKPILYLPTLTPTTFFQPNSPEENELTLYQLLDWAKALAQRESRRVVLVSSQEIDLNWYPYPVKLLARFDAPNITHHFFYLYQITPAPFPKADFVAGTPQGALRPNLVK</sequence>
<keyword evidence="1" id="KW-1133">Transmembrane helix</keyword>
<feature type="transmembrane region" description="Helical" evidence="1">
    <location>
        <begin position="154"/>
        <end position="175"/>
    </location>
</feature>
<name>A0A5B6TC58_9BACT</name>
<reference evidence="2 3" key="1">
    <citation type="submission" date="2019-07" db="EMBL/GenBank/DDBJ databases">
        <title>Rufibacter sp. nov., isolated from lake sediment.</title>
        <authorList>
            <person name="Qu J.-H."/>
        </authorList>
    </citation>
    <scope>NUCLEOTIDE SEQUENCE [LARGE SCALE GENOMIC DNA]</scope>
    <source>
        <strain evidence="2 3">NBS58-1</strain>
    </source>
</reference>
<keyword evidence="1" id="KW-0472">Membrane</keyword>
<dbReference type="OrthoDB" id="1815350at2"/>
<dbReference type="AlphaFoldDB" id="A0A5B6TC58"/>
<feature type="transmembrane region" description="Helical" evidence="1">
    <location>
        <begin position="21"/>
        <end position="37"/>
    </location>
</feature>
<dbReference type="EMBL" id="VKKY01000003">
    <property type="protein sequence ID" value="KAA3436569.1"/>
    <property type="molecule type" value="Genomic_DNA"/>
</dbReference>
<feature type="transmembrane region" description="Helical" evidence="1">
    <location>
        <begin position="94"/>
        <end position="112"/>
    </location>
</feature>
<keyword evidence="3" id="KW-1185">Reference proteome</keyword>
<organism evidence="2 3">
    <name type="scientific">Rufibacter hautae</name>
    <dbReference type="NCBI Taxonomy" id="2595005"/>
    <lineage>
        <taxon>Bacteria</taxon>
        <taxon>Pseudomonadati</taxon>
        <taxon>Bacteroidota</taxon>
        <taxon>Cytophagia</taxon>
        <taxon>Cytophagales</taxon>
        <taxon>Hymenobacteraceae</taxon>
        <taxon>Rufibacter</taxon>
    </lineage>
</organism>
<accession>A0A5B6TC58</accession>